<proteinExistence type="predicted"/>
<accession>A0A7Y9YF98</accession>
<name>A0A7Y9YF98_9ACTN</name>
<protein>
    <submittedName>
        <fullName evidence="2">Uncharacterized protein</fullName>
    </submittedName>
</protein>
<organism evidence="2 3">
    <name type="scientific">Nocardioides marinus</name>
    <dbReference type="NCBI Taxonomy" id="374514"/>
    <lineage>
        <taxon>Bacteria</taxon>
        <taxon>Bacillati</taxon>
        <taxon>Actinomycetota</taxon>
        <taxon>Actinomycetes</taxon>
        <taxon>Propionibacteriales</taxon>
        <taxon>Nocardioidaceae</taxon>
        <taxon>Nocardioides</taxon>
    </lineage>
</organism>
<reference evidence="2 3" key="1">
    <citation type="submission" date="2020-07" db="EMBL/GenBank/DDBJ databases">
        <title>Sequencing the genomes of 1000 actinobacteria strains.</title>
        <authorList>
            <person name="Klenk H.-P."/>
        </authorList>
    </citation>
    <scope>NUCLEOTIDE SEQUENCE [LARGE SCALE GENOMIC DNA]</scope>
    <source>
        <strain evidence="2 3">DSM 18248</strain>
    </source>
</reference>
<evidence type="ECO:0000313" key="2">
    <source>
        <dbReference type="EMBL" id="NYI11160.1"/>
    </source>
</evidence>
<feature type="region of interest" description="Disordered" evidence="1">
    <location>
        <begin position="1"/>
        <end position="65"/>
    </location>
</feature>
<evidence type="ECO:0000313" key="3">
    <source>
        <dbReference type="Proteomes" id="UP000537326"/>
    </source>
</evidence>
<dbReference type="RefSeq" id="WP_179531888.1">
    <property type="nucleotide sequence ID" value="NZ_BAAAPP010000005.1"/>
</dbReference>
<evidence type="ECO:0000256" key="1">
    <source>
        <dbReference type="SAM" id="MobiDB-lite"/>
    </source>
</evidence>
<sequence>MTDQSPTPESEHDTAEGQVSEVQSMDGADEPISDDQAVAGQPDGESGEVDEGPTGPNSRAGSNRN</sequence>
<dbReference type="Proteomes" id="UP000537326">
    <property type="component" value="Unassembled WGS sequence"/>
</dbReference>
<gene>
    <name evidence="2" type="ORF">BKA05_002675</name>
</gene>
<dbReference type="EMBL" id="JACBZI010000001">
    <property type="protein sequence ID" value="NYI11160.1"/>
    <property type="molecule type" value="Genomic_DNA"/>
</dbReference>
<dbReference type="AlphaFoldDB" id="A0A7Y9YF98"/>
<keyword evidence="3" id="KW-1185">Reference proteome</keyword>
<feature type="compositionally biased region" description="Polar residues" evidence="1">
    <location>
        <begin position="55"/>
        <end position="65"/>
    </location>
</feature>
<comment type="caution">
    <text evidence="2">The sequence shown here is derived from an EMBL/GenBank/DDBJ whole genome shotgun (WGS) entry which is preliminary data.</text>
</comment>